<organism evidence="1 2">
    <name type="scientific">Gigaspora margarita</name>
    <dbReference type="NCBI Taxonomy" id="4874"/>
    <lineage>
        <taxon>Eukaryota</taxon>
        <taxon>Fungi</taxon>
        <taxon>Fungi incertae sedis</taxon>
        <taxon>Mucoromycota</taxon>
        <taxon>Glomeromycotina</taxon>
        <taxon>Glomeromycetes</taxon>
        <taxon>Diversisporales</taxon>
        <taxon>Gigasporaceae</taxon>
        <taxon>Gigaspora</taxon>
    </lineage>
</organism>
<protein>
    <submittedName>
        <fullName evidence="1">Uncharacterized protein</fullName>
    </submittedName>
</protein>
<dbReference type="EMBL" id="WTPW01000789">
    <property type="protein sequence ID" value="KAF0479572.1"/>
    <property type="molecule type" value="Genomic_DNA"/>
</dbReference>
<reference evidence="1 2" key="1">
    <citation type="journal article" date="2019" name="Environ. Microbiol.">
        <title>At the nexus of three kingdoms: the genome of the mycorrhizal fungus Gigaspora margarita provides insights into plant, endobacterial and fungal interactions.</title>
        <authorList>
            <person name="Venice F."/>
            <person name="Ghignone S."/>
            <person name="Salvioli di Fossalunga A."/>
            <person name="Amselem J."/>
            <person name="Novero M."/>
            <person name="Xianan X."/>
            <person name="Sedzielewska Toro K."/>
            <person name="Morin E."/>
            <person name="Lipzen A."/>
            <person name="Grigoriev I.V."/>
            <person name="Henrissat B."/>
            <person name="Martin F.M."/>
            <person name="Bonfante P."/>
        </authorList>
    </citation>
    <scope>NUCLEOTIDE SEQUENCE [LARGE SCALE GENOMIC DNA]</scope>
    <source>
        <strain evidence="1 2">BEG34</strain>
    </source>
</reference>
<evidence type="ECO:0000313" key="2">
    <source>
        <dbReference type="Proteomes" id="UP000439903"/>
    </source>
</evidence>
<comment type="caution">
    <text evidence="1">The sequence shown here is derived from an EMBL/GenBank/DDBJ whole genome shotgun (WGS) entry which is preliminary data.</text>
</comment>
<accession>A0A8H4ACM7</accession>
<sequence>MSEQQVKLACLFKDDNPFTESFFVEIEKNENQINALQQFIFKPEDLLFPLKMIDKCFDRKILEDCLHIVIQAEYTKREKKEDVQSDVIQSFCRRLDSLPLAQDLEKFFTLEFDTKIPICS</sequence>
<dbReference type="Proteomes" id="UP000439903">
    <property type="component" value="Unassembled WGS sequence"/>
</dbReference>
<dbReference type="AlphaFoldDB" id="A0A8H4ACM7"/>
<name>A0A8H4ACM7_GIGMA</name>
<proteinExistence type="predicted"/>
<gene>
    <name evidence="1" type="ORF">F8M41_023820</name>
</gene>
<evidence type="ECO:0000313" key="1">
    <source>
        <dbReference type="EMBL" id="KAF0479572.1"/>
    </source>
</evidence>
<keyword evidence="2" id="KW-1185">Reference proteome</keyword>